<dbReference type="EMBL" id="MCGT01000028">
    <property type="protein sequence ID" value="ORX48847.1"/>
    <property type="molecule type" value="Genomic_DNA"/>
</dbReference>
<proteinExistence type="predicted"/>
<dbReference type="PANTHER" id="PTHR38421">
    <property type="entry name" value="TRANSMEMBRANE PROTEIN USGS"/>
    <property type="match status" value="1"/>
</dbReference>
<organism evidence="2 3">
    <name type="scientific">Hesseltinella vesiculosa</name>
    <dbReference type="NCBI Taxonomy" id="101127"/>
    <lineage>
        <taxon>Eukaryota</taxon>
        <taxon>Fungi</taxon>
        <taxon>Fungi incertae sedis</taxon>
        <taxon>Mucoromycota</taxon>
        <taxon>Mucoromycotina</taxon>
        <taxon>Mucoromycetes</taxon>
        <taxon>Mucorales</taxon>
        <taxon>Cunninghamellaceae</taxon>
        <taxon>Hesseltinella</taxon>
    </lineage>
</organism>
<reference evidence="2 3" key="1">
    <citation type="submission" date="2016-07" db="EMBL/GenBank/DDBJ databases">
        <title>Pervasive Adenine N6-methylation of Active Genes in Fungi.</title>
        <authorList>
            <consortium name="DOE Joint Genome Institute"/>
            <person name="Mondo S.J."/>
            <person name="Dannebaum R.O."/>
            <person name="Kuo R.C."/>
            <person name="Labutti K."/>
            <person name="Haridas S."/>
            <person name="Kuo A."/>
            <person name="Salamov A."/>
            <person name="Ahrendt S.R."/>
            <person name="Lipzen A."/>
            <person name="Sullivan W."/>
            <person name="Andreopoulos W.B."/>
            <person name="Clum A."/>
            <person name="Lindquist E."/>
            <person name="Daum C."/>
            <person name="Ramamoorthy G.K."/>
            <person name="Gryganskyi A."/>
            <person name="Culley D."/>
            <person name="Magnuson J.K."/>
            <person name="James T.Y."/>
            <person name="O'Malley M.A."/>
            <person name="Stajich J.E."/>
            <person name="Spatafora J.W."/>
            <person name="Visel A."/>
            <person name="Grigoriev I.V."/>
        </authorList>
    </citation>
    <scope>NUCLEOTIDE SEQUENCE [LARGE SCALE GENOMIC DNA]</scope>
    <source>
        <strain evidence="2 3">NRRL 3301</strain>
    </source>
</reference>
<protein>
    <recommendedName>
        <fullName evidence="4">Transmembrane protein UsgS</fullName>
    </recommendedName>
</protein>
<dbReference type="AlphaFoldDB" id="A0A1X2GA06"/>
<name>A0A1X2GA06_9FUNG</name>
<feature type="transmembrane region" description="Helical" evidence="1">
    <location>
        <begin position="34"/>
        <end position="56"/>
    </location>
</feature>
<keyword evidence="3" id="KW-1185">Reference proteome</keyword>
<feature type="transmembrane region" description="Helical" evidence="1">
    <location>
        <begin position="172"/>
        <end position="193"/>
    </location>
</feature>
<accession>A0A1X2GA06</accession>
<evidence type="ECO:0000256" key="1">
    <source>
        <dbReference type="SAM" id="Phobius"/>
    </source>
</evidence>
<dbReference type="OrthoDB" id="10041630at2759"/>
<dbReference type="PANTHER" id="PTHR38421:SF1">
    <property type="entry name" value="TRANSMEMBRANE PROTEIN"/>
    <property type="match status" value="1"/>
</dbReference>
<feature type="transmembrane region" description="Helical" evidence="1">
    <location>
        <begin position="88"/>
        <end position="108"/>
    </location>
</feature>
<sequence length="322" mass="36552">MARWTVSGLKKGVLDALIGIKLVLHNPHLKKKKYLNILFGLLGLSALLYIVTHALVTIPLKAMRIALLVWTSKDVQKLEGWLDQMHKAVLDLVSFVPVVALLFLRHVYPKPLDELFMESLRYVDELENNGNTSYVFALVPTEREKKKVGPTKQRSWQNLAASGQRVWKKVRFALLVFALSLLPIVGPHVYPLVGAYTTYKTLGNTQGVAVGICFFLLPRWATVRLIRALIGMRALMRELLEPYFSRRRLTHQEKLKWFSGRKDVLFGFSAIAYLMMRVPFVGFVGYGVAQAASAYMLTRVIEPAPRTNDTTDIDDLQVQKNK</sequence>
<keyword evidence="1" id="KW-0812">Transmembrane</keyword>
<feature type="transmembrane region" description="Helical" evidence="1">
    <location>
        <begin position="205"/>
        <end position="226"/>
    </location>
</feature>
<keyword evidence="1" id="KW-1133">Transmembrane helix</keyword>
<evidence type="ECO:0000313" key="3">
    <source>
        <dbReference type="Proteomes" id="UP000242146"/>
    </source>
</evidence>
<feature type="transmembrane region" description="Helical" evidence="1">
    <location>
        <begin position="264"/>
        <end position="289"/>
    </location>
</feature>
<keyword evidence="1" id="KW-0472">Membrane</keyword>
<gene>
    <name evidence="2" type="ORF">DM01DRAFT_1385402</name>
</gene>
<evidence type="ECO:0008006" key="4">
    <source>
        <dbReference type="Google" id="ProtNLM"/>
    </source>
</evidence>
<comment type="caution">
    <text evidence="2">The sequence shown here is derived from an EMBL/GenBank/DDBJ whole genome shotgun (WGS) entry which is preliminary data.</text>
</comment>
<evidence type="ECO:0000313" key="2">
    <source>
        <dbReference type="EMBL" id="ORX48847.1"/>
    </source>
</evidence>
<dbReference type="Proteomes" id="UP000242146">
    <property type="component" value="Unassembled WGS sequence"/>
</dbReference>